<evidence type="ECO:0000313" key="8">
    <source>
        <dbReference type="Proteomes" id="UP001271007"/>
    </source>
</evidence>
<dbReference type="Pfam" id="PF05577">
    <property type="entry name" value="Peptidase_S28"/>
    <property type="match status" value="1"/>
</dbReference>
<comment type="caution">
    <text evidence="7">The sequence shown here is derived from an EMBL/GenBank/DDBJ whole genome shotgun (WGS) entry which is preliminary data.</text>
</comment>
<organism evidence="7 8">
    <name type="scientific">Extremus antarcticus</name>
    <dbReference type="NCBI Taxonomy" id="702011"/>
    <lineage>
        <taxon>Eukaryota</taxon>
        <taxon>Fungi</taxon>
        <taxon>Dikarya</taxon>
        <taxon>Ascomycota</taxon>
        <taxon>Pezizomycotina</taxon>
        <taxon>Dothideomycetes</taxon>
        <taxon>Dothideomycetidae</taxon>
        <taxon>Mycosphaerellales</taxon>
        <taxon>Extremaceae</taxon>
        <taxon>Extremus</taxon>
    </lineage>
</organism>
<dbReference type="EMBL" id="JAWDJX010000001">
    <property type="protein sequence ID" value="KAK3059158.1"/>
    <property type="molecule type" value="Genomic_DNA"/>
</dbReference>
<feature type="chain" id="PRO_5042534067" evidence="6">
    <location>
        <begin position="21"/>
        <end position="562"/>
    </location>
</feature>
<dbReference type="FunFam" id="3.40.50.1820:FF:000251">
    <property type="entry name" value="Extracelular serine carboxypeptidase, putative"/>
    <property type="match status" value="1"/>
</dbReference>
<keyword evidence="4" id="KW-0378">Hydrolase</keyword>
<gene>
    <name evidence="7" type="ORF">LTR09_000724</name>
</gene>
<keyword evidence="5" id="KW-0325">Glycoprotein</keyword>
<dbReference type="GO" id="GO:0008239">
    <property type="term" value="F:dipeptidyl-peptidase activity"/>
    <property type="evidence" value="ECO:0007669"/>
    <property type="project" value="TreeGrafter"/>
</dbReference>
<accession>A0AAJ0LXG9</accession>
<reference evidence="7" key="1">
    <citation type="submission" date="2023-04" db="EMBL/GenBank/DDBJ databases">
        <title>Black Yeasts Isolated from many extreme environments.</title>
        <authorList>
            <person name="Coleine C."/>
            <person name="Stajich J.E."/>
            <person name="Selbmann L."/>
        </authorList>
    </citation>
    <scope>NUCLEOTIDE SEQUENCE</scope>
    <source>
        <strain evidence="7">CCFEE 5312</strain>
    </source>
</reference>
<keyword evidence="2" id="KW-0645">Protease</keyword>
<dbReference type="InterPro" id="IPR008758">
    <property type="entry name" value="Peptidase_S28"/>
</dbReference>
<evidence type="ECO:0000313" key="7">
    <source>
        <dbReference type="EMBL" id="KAK3059158.1"/>
    </source>
</evidence>
<evidence type="ECO:0000256" key="2">
    <source>
        <dbReference type="ARBA" id="ARBA00022670"/>
    </source>
</evidence>
<comment type="similarity">
    <text evidence="1">Belongs to the peptidase S28 family.</text>
</comment>
<keyword evidence="8" id="KW-1185">Reference proteome</keyword>
<dbReference type="InterPro" id="IPR029058">
    <property type="entry name" value="AB_hydrolase_fold"/>
</dbReference>
<name>A0AAJ0LXG9_9PEZI</name>
<evidence type="ECO:0000256" key="1">
    <source>
        <dbReference type="ARBA" id="ARBA00011079"/>
    </source>
</evidence>
<evidence type="ECO:0000256" key="6">
    <source>
        <dbReference type="SAM" id="SignalP"/>
    </source>
</evidence>
<feature type="signal peptide" evidence="6">
    <location>
        <begin position="1"/>
        <end position="20"/>
    </location>
</feature>
<dbReference type="GO" id="GO:0070008">
    <property type="term" value="F:serine-type exopeptidase activity"/>
    <property type="evidence" value="ECO:0007669"/>
    <property type="project" value="InterPro"/>
</dbReference>
<evidence type="ECO:0000256" key="4">
    <source>
        <dbReference type="ARBA" id="ARBA00022801"/>
    </source>
</evidence>
<proteinExistence type="inferred from homology"/>
<dbReference type="Proteomes" id="UP001271007">
    <property type="component" value="Unassembled WGS sequence"/>
</dbReference>
<dbReference type="Gene3D" id="3.40.50.1820">
    <property type="entry name" value="alpha/beta hydrolase"/>
    <property type="match status" value="2"/>
</dbReference>
<evidence type="ECO:0000256" key="5">
    <source>
        <dbReference type="ARBA" id="ARBA00023180"/>
    </source>
</evidence>
<protein>
    <submittedName>
        <fullName evidence="7">Uncharacterized protein</fullName>
    </submittedName>
</protein>
<dbReference type="GO" id="GO:0006508">
    <property type="term" value="P:proteolysis"/>
    <property type="evidence" value="ECO:0007669"/>
    <property type="project" value="UniProtKB-KW"/>
</dbReference>
<sequence length="562" mass="63250">MGVTMKLLALALCALSGTSAFNKDLRIGSGGRTIHDFEREIANNPSDLDHLATRDTDPETLYPKQYFSIPIDHFPNSPKYAPHTTRTFKNRYWFDDTHYKPGGPVIILQSGETNGLNRLVYMQNGILAQLAQATGGMSVVFEHRYYGYSFPTHDLTTEELRFLTTEQALADEAYFAQNVVFPGHEGEDLRSNATAWISYGGSYAGAFSAFLRVKYPDVFWGAISSSGVTKAIYNYWQYYDPPAKYGPQFAMATQKLFTDMVDTILISKAENTALTQKLKAAFGMPNVTHAPDFANQLAQGVAYWQSLNWDPEISSPVFYEFCNNITSSDVLYPATEKKRSVAGSLLEAGGYEANKTLVNQLLNYIGWVNLTSVSVCDAEGISQDDCFGNLNKTKYEGTTQKDAVWRSWAYQYCTEWGYLQTGSGVPKDQMPLISRTIDIEYTSAVCRFGFDIHHKADVEEVNQYGGYDIKHSRLAFVDGQWDPWRPATPHAYEYGAPHRDSTTSEPFILIPKALHHYDENGRFPNETTSTLPPPSVKKAQKQEREFVQAWVHEWNEAKKAKA</sequence>
<keyword evidence="3 6" id="KW-0732">Signal</keyword>
<dbReference type="PANTHER" id="PTHR11010">
    <property type="entry name" value="PROTEASE S28 PRO-X CARBOXYPEPTIDASE-RELATED"/>
    <property type="match status" value="1"/>
</dbReference>
<dbReference type="AlphaFoldDB" id="A0AAJ0LXG9"/>
<evidence type="ECO:0000256" key="3">
    <source>
        <dbReference type="ARBA" id="ARBA00022729"/>
    </source>
</evidence>
<dbReference type="SUPFAM" id="SSF53474">
    <property type="entry name" value="alpha/beta-Hydrolases"/>
    <property type="match status" value="1"/>
</dbReference>
<dbReference type="PANTHER" id="PTHR11010:SF117">
    <property type="entry name" value="SERINE PROTEASE 16"/>
    <property type="match status" value="1"/>
</dbReference>